<comment type="caution">
    <text evidence="6">The sequence shown here is derived from an EMBL/GenBank/DDBJ whole genome shotgun (WGS) entry which is preliminary data.</text>
</comment>
<dbReference type="Pfam" id="PF00126">
    <property type="entry name" value="HTH_1"/>
    <property type="match status" value="1"/>
</dbReference>
<dbReference type="SUPFAM" id="SSF53850">
    <property type="entry name" value="Periplasmic binding protein-like II"/>
    <property type="match status" value="1"/>
</dbReference>
<name>A0A2S6H1A9_9PSEU</name>
<feature type="domain" description="HTH lysR-type" evidence="5">
    <location>
        <begin position="3"/>
        <end position="60"/>
    </location>
</feature>
<dbReference type="AlphaFoldDB" id="A0A2S6H1A9"/>
<dbReference type="OrthoDB" id="3171102at2"/>
<sequence>MEVEIRHLRVIVAIAESGSLNRASKVLGLSQPGLTGQLQRIENTLGGQLFFRAERGSCPTPFGHNVLAEARAVLRGLQGIRRRAESQARLAGTPPVRLGGCGGYLHLDLSRWLSGLEWVPGVRLTEEADPQATVDQVANGALDLATVYEWPGFTPRLPDGVQSEVLVPDEPVLVMVAPDHPLAHEHAVKLEALAEFPWVDEPPGMSQWPVYLRQVCHRHGVTMDQQHEVLYTPTAHELVATRAAIAPALITGQDIPGRIRLRGLVGSPLRQCLRVVYRPETRVAEHIGEICAELIALYQRTGSRNEYFRRWWANEGRHSTPTF</sequence>
<keyword evidence="3 6" id="KW-0238">DNA-binding</keyword>
<comment type="similarity">
    <text evidence="1">Belongs to the LysR transcriptional regulatory family.</text>
</comment>
<evidence type="ECO:0000256" key="2">
    <source>
        <dbReference type="ARBA" id="ARBA00023015"/>
    </source>
</evidence>
<dbReference type="PRINTS" id="PR00039">
    <property type="entry name" value="HTHLYSR"/>
</dbReference>
<dbReference type="PANTHER" id="PTHR30346">
    <property type="entry name" value="TRANSCRIPTIONAL DUAL REGULATOR HCAR-RELATED"/>
    <property type="match status" value="1"/>
</dbReference>
<dbReference type="GO" id="GO:0003677">
    <property type="term" value="F:DNA binding"/>
    <property type="evidence" value="ECO:0007669"/>
    <property type="project" value="UniProtKB-KW"/>
</dbReference>
<dbReference type="GO" id="GO:0032993">
    <property type="term" value="C:protein-DNA complex"/>
    <property type="evidence" value="ECO:0007669"/>
    <property type="project" value="TreeGrafter"/>
</dbReference>
<dbReference type="RefSeq" id="WP_104476237.1">
    <property type="nucleotide sequence ID" value="NZ_CP154825.1"/>
</dbReference>
<evidence type="ECO:0000256" key="3">
    <source>
        <dbReference type="ARBA" id="ARBA00023125"/>
    </source>
</evidence>
<dbReference type="InterPro" id="IPR036390">
    <property type="entry name" value="WH_DNA-bd_sf"/>
</dbReference>
<dbReference type="InterPro" id="IPR000847">
    <property type="entry name" value="LysR_HTH_N"/>
</dbReference>
<dbReference type="InterPro" id="IPR005119">
    <property type="entry name" value="LysR_subst-bd"/>
</dbReference>
<evidence type="ECO:0000259" key="5">
    <source>
        <dbReference type="PROSITE" id="PS50931"/>
    </source>
</evidence>
<dbReference type="InterPro" id="IPR036388">
    <property type="entry name" value="WH-like_DNA-bd_sf"/>
</dbReference>
<dbReference type="PROSITE" id="PS50931">
    <property type="entry name" value="HTH_LYSR"/>
    <property type="match status" value="1"/>
</dbReference>
<keyword evidence="4" id="KW-0804">Transcription</keyword>
<protein>
    <submittedName>
        <fullName evidence="6">DNA-binding transcriptional LysR family regulator</fullName>
    </submittedName>
</protein>
<dbReference type="PANTHER" id="PTHR30346:SF30">
    <property type="entry name" value="SMALL NEUTRAL PROTEASE REGULATORY PROTEIN"/>
    <property type="match status" value="1"/>
</dbReference>
<dbReference type="Gene3D" id="3.40.190.290">
    <property type="match status" value="1"/>
</dbReference>
<organism evidence="6 7">
    <name type="scientific">Actinokineospora auranticolor</name>
    <dbReference type="NCBI Taxonomy" id="155976"/>
    <lineage>
        <taxon>Bacteria</taxon>
        <taxon>Bacillati</taxon>
        <taxon>Actinomycetota</taxon>
        <taxon>Actinomycetes</taxon>
        <taxon>Pseudonocardiales</taxon>
        <taxon>Pseudonocardiaceae</taxon>
        <taxon>Actinokineospora</taxon>
    </lineage>
</organism>
<reference evidence="6 7" key="1">
    <citation type="submission" date="2018-02" db="EMBL/GenBank/DDBJ databases">
        <title>Genomic Encyclopedia of Archaeal and Bacterial Type Strains, Phase II (KMG-II): from individual species to whole genera.</title>
        <authorList>
            <person name="Goeker M."/>
        </authorList>
    </citation>
    <scope>NUCLEOTIDE SEQUENCE [LARGE SCALE GENOMIC DNA]</scope>
    <source>
        <strain evidence="6 7">YU 961-1</strain>
    </source>
</reference>
<dbReference type="Pfam" id="PF03466">
    <property type="entry name" value="LysR_substrate"/>
    <property type="match status" value="1"/>
</dbReference>
<evidence type="ECO:0000256" key="1">
    <source>
        <dbReference type="ARBA" id="ARBA00009437"/>
    </source>
</evidence>
<dbReference type="SUPFAM" id="SSF46785">
    <property type="entry name" value="Winged helix' DNA-binding domain"/>
    <property type="match status" value="1"/>
</dbReference>
<dbReference type="Gene3D" id="1.10.10.10">
    <property type="entry name" value="Winged helix-like DNA-binding domain superfamily/Winged helix DNA-binding domain"/>
    <property type="match status" value="1"/>
</dbReference>
<evidence type="ECO:0000313" key="6">
    <source>
        <dbReference type="EMBL" id="PPK71210.1"/>
    </source>
</evidence>
<dbReference type="GO" id="GO:0003700">
    <property type="term" value="F:DNA-binding transcription factor activity"/>
    <property type="evidence" value="ECO:0007669"/>
    <property type="project" value="InterPro"/>
</dbReference>
<keyword evidence="7" id="KW-1185">Reference proteome</keyword>
<keyword evidence="2" id="KW-0805">Transcription regulation</keyword>
<dbReference type="Proteomes" id="UP000239203">
    <property type="component" value="Unassembled WGS sequence"/>
</dbReference>
<dbReference type="EMBL" id="PTIX01000001">
    <property type="protein sequence ID" value="PPK71210.1"/>
    <property type="molecule type" value="Genomic_DNA"/>
</dbReference>
<proteinExistence type="inferred from homology"/>
<evidence type="ECO:0000313" key="7">
    <source>
        <dbReference type="Proteomes" id="UP000239203"/>
    </source>
</evidence>
<evidence type="ECO:0000256" key="4">
    <source>
        <dbReference type="ARBA" id="ARBA00023163"/>
    </source>
</evidence>
<accession>A0A2S6H1A9</accession>
<gene>
    <name evidence="6" type="ORF">CLV40_101399</name>
</gene>